<dbReference type="InterPro" id="IPR007296">
    <property type="entry name" value="DUF403"/>
</dbReference>
<name>A0A9X3EG36_9GAMM</name>
<dbReference type="PANTHER" id="PTHR34595:SF2">
    <property type="entry name" value="BLR2978 PROTEIN"/>
    <property type="match status" value="1"/>
</dbReference>
<dbReference type="RefSeq" id="WP_283175077.1">
    <property type="nucleotide sequence ID" value="NZ_JAPNOA010000058.1"/>
</dbReference>
<dbReference type="EMBL" id="JAPNOA010000058">
    <property type="protein sequence ID" value="MCY0966869.1"/>
    <property type="molecule type" value="Genomic_DNA"/>
</dbReference>
<sequence length="846" mass="94305">MSQTLSPSQTSATEELRYRANTELADEAVTATGDLKPHWTYLLDSINELGPKAFADRQSKALRILRDDGATYNIYSDPNASGSHTWNLDLVPFVLSSDEWGRIEAGLLERAELFNLLLRDIYGPRDLVRLGVIPPEALFAHRGFLRACQGVRIPGDHELILHSVDLVRGQDGRMLVLGDRTQSPSGAGYALENRNVMSRVFPSLFRDSHVHRLAAFFQRMRAKLTSLSPNQSNPRVAVLTPGAHNETYFEHAYLANYLGFHLVQSDDLVVRNGFLWMKSLDGLSRVDVLLRRVDDWFCDPVELRGDSRLGVASLLEVVRAGNLVIANPLGSGVLENPVFLRYLPEISKQLLGRELRLPSVQTHWCGEAEDLSYVLGNLENLVIKPLYRSPDSRSTYGPELGKAALQQLAARIKADPTQYVAQPVLEASHVPTFNHDSLVPRPAILRSFAVASNTSYTIMPGGLTRVGLGERSFMITSQAGSKSKDTWVVASEPERMLNNEHIDEQPGTREADLISLPSRVVENLFWMGRYAERAEAALRMLRTTFMMLNGEERISNLAQNQLLHAVSMLTATPPAAGQSSEEALRGIIQNGLVIRSISGNLRSMLYCADETKELLSSDTFRVINDIRDALTTLDRNFSGSLASAPEEALDPLVTALMALSGLTQESMIRGFGWRFMDMGRRLERGYQISTAIKSLAVPVLSESDQSKLCEALLLSLEALISHRRRYRARIGVPTTLDLVMMDNTNPRSLIYQIEQLGLHIRALPRSKTQLHELPADERRILECESLLKLSSLAELSQADGFTRSQLDELMKKISALLSGLSDLITDKYFDHRETSQQLVHSAWESI</sequence>
<accession>A0A9X3EG36</accession>
<protein>
    <submittedName>
        <fullName evidence="3">Circularly permuted type 2 ATP-grasp protein</fullName>
    </submittedName>
</protein>
<gene>
    <name evidence="3" type="ORF">OUO13_16955</name>
</gene>
<dbReference type="Gene3D" id="3.30.1490.270">
    <property type="match status" value="1"/>
</dbReference>
<keyword evidence="4" id="KW-1185">Reference proteome</keyword>
<dbReference type="Pfam" id="PF04168">
    <property type="entry name" value="Alpha-E"/>
    <property type="match status" value="1"/>
</dbReference>
<feature type="domain" description="Circularly permuted ATP-grasp type 2" evidence="2">
    <location>
        <begin position="92"/>
        <end position="466"/>
    </location>
</feature>
<feature type="domain" description="DUF403" evidence="1">
    <location>
        <begin position="516"/>
        <end position="829"/>
    </location>
</feature>
<dbReference type="Gene3D" id="3.40.50.11290">
    <property type="match status" value="1"/>
</dbReference>
<organism evidence="3 4">
    <name type="scientific">Parathalassolituus penaei</name>
    <dbReference type="NCBI Taxonomy" id="2997323"/>
    <lineage>
        <taxon>Bacteria</taxon>
        <taxon>Pseudomonadati</taxon>
        <taxon>Pseudomonadota</taxon>
        <taxon>Gammaproteobacteria</taxon>
        <taxon>Oceanospirillales</taxon>
        <taxon>Oceanospirillaceae</taxon>
        <taxon>Parathalassolituus</taxon>
    </lineage>
</organism>
<dbReference type="InterPro" id="IPR025841">
    <property type="entry name" value="CP_ATPgrasp_2"/>
</dbReference>
<evidence type="ECO:0000259" key="2">
    <source>
        <dbReference type="Pfam" id="PF14403"/>
    </source>
</evidence>
<proteinExistence type="predicted"/>
<dbReference type="PANTHER" id="PTHR34595">
    <property type="entry name" value="BLR5612 PROTEIN"/>
    <property type="match status" value="1"/>
</dbReference>
<evidence type="ECO:0000259" key="1">
    <source>
        <dbReference type="Pfam" id="PF04168"/>
    </source>
</evidence>
<evidence type="ECO:0000313" key="4">
    <source>
        <dbReference type="Proteomes" id="UP001150830"/>
    </source>
</evidence>
<dbReference type="Proteomes" id="UP001150830">
    <property type="component" value="Unassembled WGS sequence"/>
</dbReference>
<evidence type="ECO:0000313" key="3">
    <source>
        <dbReference type="EMBL" id="MCY0966869.1"/>
    </source>
</evidence>
<dbReference type="AlphaFoldDB" id="A0A9X3EG36"/>
<dbReference type="SUPFAM" id="SSF56059">
    <property type="entry name" value="Glutathione synthetase ATP-binding domain-like"/>
    <property type="match status" value="1"/>
</dbReference>
<comment type="caution">
    <text evidence="3">The sequence shown here is derived from an EMBL/GenBank/DDBJ whole genome shotgun (WGS) entry which is preliminary data.</text>
</comment>
<dbReference type="InterPro" id="IPR051680">
    <property type="entry name" value="ATP-dep_Glu-Cys_Ligase-2"/>
</dbReference>
<dbReference type="Pfam" id="PF14403">
    <property type="entry name" value="CP_ATPgrasp_2"/>
    <property type="match status" value="1"/>
</dbReference>
<reference evidence="3" key="1">
    <citation type="submission" date="2022-11" db="EMBL/GenBank/DDBJ databases">
        <title>Parathalassolutuus dongxingensis gen. nov., sp. nov., a novel member of family Oceanospirillaceae isolated from a coastal shrimp pond in Guangxi, China.</title>
        <authorList>
            <person name="Chen H."/>
        </authorList>
    </citation>
    <scope>NUCLEOTIDE SEQUENCE</scope>
    <source>
        <strain evidence="3">G-43</strain>
    </source>
</reference>